<dbReference type="Proteomes" id="UP001153269">
    <property type="component" value="Unassembled WGS sequence"/>
</dbReference>
<feature type="transmembrane region" description="Helical" evidence="20">
    <location>
        <begin position="829"/>
        <end position="851"/>
    </location>
</feature>
<dbReference type="Pfam" id="PF14670">
    <property type="entry name" value="FXa_inhibition"/>
    <property type="match status" value="1"/>
</dbReference>
<feature type="disulfide bond" evidence="17">
    <location>
        <begin position="117"/>
        <end position="135"/>
    </location>
</feature>
<dbReference type="PANTHER" id="PTHR22722:SF15">
    <property type="entry name" value="LOW-DENSITY LIPOPROTEIN RECEPTOR-RELATED"/>
    <property type="match status" value="1"/>
</dbReference>
<dbReference type="CDD" id="cd00112">
    <property type="entry name" value="LDLa"/>
    <property type="match status" value="7"/>
</dbReference>
<protein>
    <recommendedName>
        <fullName evidence="4">Protein KRI1 homolog</fullName>
    </recommendedName>
</protein>
<comment type="similarity">
    <text evidence="3">Belongs to the LDLR family.</text>
</comment>
<dbReference type="InterPro" id="IPR023415">
    <property type="entry name" value="LDLR_class-A_CS"/>
</dbReference>
<dbReference type="InterPro" id="IPR049883">
    <property type="entry name" value="NOTCH1_EGF-like"/>
</dbReference>
<keyword evidence="8" id="KW-0254">Endocytosis</keyword>
<evidence type="ECO:0000256" key="4">
    <source>
        <dbReference type="ARBA" id="ARBA00017294"/>
    </source>
</evidence>
<dbReference type="SUPFAM" id="SSF63825">
    <property type="entry name" value="YWTD domain"/>
    <property type="match status" value="1"/>
</dbReference>
<evidence type="ECO:0000313" key="23">
    <source>
        <dbReference type="Proteomes" id="UP001153269"/>
    </source>
</evidence>
<evidence type="ECO:0000256" key="8">
    <source>
        <dbReference type="ARBA" id="ARBA00022583"/>
    </source>
</evidence>
<dbReference type="InterPro" id="IPR036055">
    <property type="entry name" value="LDL_receptor-like_sf"/>
</dbReference>
<dbReference type="SUPFAM" id="SSF57424">
    <property type="entry name" value="LDL receptor-like module"/>
    <property type="match status" value="7"/>
</dbReference>
<feature type="compositionally biased region" description="Acidic residues" evidence="19">
    <location>
        <begin position="1182"/>
        <end position="1195"/>
    </location>
</feature>
<keyword evidence="23" id="KW-1185">Reference proteome</keyword>
<dbReference type="PROSITE" id="PS01209">
    <property type="entry name" value="LDLRA_1"/>
    <property type="match status" value="4"/>
</dbReference>
<dbReference type="InterPro" id="IPR051221">
    <property type="entry name" value="LDLR-related"/>
</dbReference>
<feature type="compositionally biased region" description="Basic and acidic residues" evidence="19">
    <location>
        <begin position="1204"/>
        <end position="1214"/>
    </location>
</feature>
<keyword evidence="11 20" id="KW-1133">Transmembrane helix</keyword>
<evidence type="ECO:0000256" key="1">
    <source>
        <dbReference type="ARBA" id="ARBA00004251"/>
    </source>
</evidence>
<dbReference type="Pfam" id="PF00057">
    <property type="entry name" value="Ldl_recept_a"/>
    <property type="match status" value="7"/>
</dbReference>
<evidence type="ECO:0000256" key="20">
    <source>
        <dbReference type="SAM" id="Phobius"/>
    </source>
</evidence>
<dbReference type="FunFam" id="4.10.400.10:FF:000116">
    <property type="entry name" value="Low-density lipoprotein receptor"/>
    <property type="match status" value="1"/>
</dbReference>
<feature type="region of interest" description="Disordered" evidence="19">
    <location>
        <begin position="1754"/>
        <end position="1774"/>
    </location>
</feature>
<dbReference type="GO" id="GO:0006898">
    <property type="term" value="P:receptor-mediated endocytosis"/>
    <property type="evidence" value="ECO:0007669"/>
    <property type="project" value="TreeGrafter"/>
</dbReference>
<dbReference type="PROSITE" id="PS00010">
    <property type="entry name" value="ASX_HYDROXYL"/>
    <property type="match status" value="2"/>
</dbReference>
<comment type="caution">
    <text evidence="22">The sequence shown here is derived from an EMBL/GenBank/DDBJ whole genome shotgun (WGS) entry which is preliminary data.</text>
</comment>
<evidence type="ECO:0000259" key="21">
    <source>
        <dbReference type="PROSITE" id="PS50026"/>
    </source>
</evidence>
<dbReference type="FunFam" id="4.10.400.10:FF:000113">
    <property type="entry name" value="Low-density lipoprotein receptor-related protein 8"/>
    <property type="match status" value="1"/>
</dbReference>
<keyword evidence="5" id="KW-1003">Cell membrane</keyword>
<dbReference type="GO" id="GO:0016324">
    <property type="term" value="C:apical plasma membrane"/>
    <property type="evidence" value="ECO:0007669"/>
    <property type="project" value="TreeGrafter"/>
</dbReference>
<evidence type="ECO:0000256" key="10">
    <source>
        <dbReference type="ARBA" id="ARBA00022737"/>
    </source>
</evidence>
<feature type="region of interest" description="Disordered" evidence="19">
    <location>
        <begin position="720"/>
        <end position="758"/>
    </location>
</feature>
<evidence type="ECO:0000256" key="18">
    <source>
        <dbReference type="PROSITE-ProRule" id="PRU00461"/>
    </source>
</evidence>
<dbReference type="InterPro" id="IPR000152">
    <property type="entry name" value="EGF-type_Asp/Asn_hydroxyl_site"/>
</dbReference>
<feature type="disulfide bond" evidence="17">
    <location>
        <begin position="35"/>
        <end position="53"/>
    </location>
</feature>
<dbReference type="PRINTS" id="PR00261">
    <property type="entry name" value="LDLRECEPTOR"/>
</dbReference>
<name>A0A9N7UMZ6_PLEPL</name>
<feature type="disulfide bond" evidence="16">
    <location>
        <begin position="359"/>
        <end position="369"/>
    </location>
</feature>
<dbReference type="Pfam" id="PF00058">
    <property type="entry name" value="Ldl_recept_b"/>
    <property type="match status" value="4"/>
</dbReference>
<dbReference type="GO" id="GO:0043235">
    <property type="term" value="C:receptor complex"/>
    <property type="evidence" value="ECO:0007669"/>
    <property type="project" value="TreeGrafter"/>
</dbReference>
<dbReference type="GO" id="GO:0005576">
    <property type="term" value="C:extracellular region"/>
    <property type="evidence" value="ECO:0007669"/>
    <property type="project" value="UniProtKB-SubCell"/>
</dbReference>
<dbReference type="InterPro" id="IPR000742">
    <property type="entry name" value="EGF"/>
</dbReference>
<feature type="compositionally biased region" description="Low complexity" evidence="19">
    <location>
        <begin position="779"/>
        <end position="792"/>
    </location>
</feature>
<feature type="compositionally biased region" description="Low complexity" evidence="19">
    <location>
        <begin position="742"/>
        <end position="758"/>
    </location>
</feature>
<feature type="disulfide bond" evidence="17">
    <location>
        <begin position="256"/>
        <end position="271"/>
    </location>
</feature>
<dbReference type="Gene3D" id="2.10.25.10">
    <property type="entry name" value="Laminin"/>
    <property type="match status" value="3"/>
</dbReference>
<dbReference type="PROSITE" id="PS01186">
    <property type="entry name" value="EGF_2"/>
    <property type="match status" value="1"/>
</dbReference>
<dbReference type="EMBL" id="CADEAL010001557">
    <property type="protein sequence ID" value="CAB1433402.1"/>
    <property type="molecule type" value="Genomic_DNA"/>
</dbReference>
<evidence type="ECO:0000256" key="12">
    <source>
        <dbReference type="ARBA" id="ARBA00023136"/>
    </source>
</evidence>
<keyword evidence="15" id="KW-0325">Glycoprotein</keyword>
<evidence type="ECO:0000256" key="15">
    <source>
        <dbReference type="ARBA" id="ARBA00023180"/>
    </source>
</evidence>
<dbReference type="Gene3D" id="2.120.10.30">
    <property type="entry name" value="TolB, C-terminal domain"/>
    <property type="match status" value="1"/>
</dbReference>
<feature type="compositionally biased region" description="Polar residues" evidence="19">
    <location>
        <begin position="1635"/>
        <end position="1646"/>
    </location>
</feature>
<feature type="repeat" description="LDL-receptor class B" evidence="18">
    <location>
        <begin position="530"/>
        <end position="573"/>
    </location>
</feature>
<feature type="non-terminal residue" evidence="22">
    <location>
        <position position="1"/>
    </location>
</feature>
<dbReference type="Pfam" id="PF07645">
    <property type="entry name" value="EGF_CA"/>
    <property type="match status" value="1"/>
</dbReference>
<dbReference type="InterPro" id="IPR018034">
    <property type="entry name" value="Kri1"/>
</dbReference>
<gene>
    <name evidence="22" type="ORF">PLEPLA_LOCUS21492</name>
</gene>
<feature type="disulfide bond" evidence="17">
    <location>
        <begin position="198"/>
        <end position="210"/>
    </location>
</feature>
<feature type="compositionally biased region" description="Acidic residues" evidence="19">
    <location>
        <begin position="1142"/>
        <end position="1152"/>
    </location>
</feature>
<feature type="region of interest" description="Disordered" evidence="19">
    <location>
        <begin position="1702"/>
        <end position="1721"/>
    </location>
</feature>
<evidence type="ECO:0000313" key="22">
    <source>
        <dbReference type="EMBL" id="CAB1433402.1"/>
    </source>
</evidence>
<feature type="domain" description="EGF-like" evidence="21">
    <location>
        <begin position="315"/>
        <end position="354"/>
    </location>
</feature>
<feature type="region of interest" description="Disordered" evidence="19">
    <location>
        <begin position="1181"/>
        <end position="1216"/>
    </location>
</feature>
<feature type="region of interest" description="Disordered" evidence="19">
    <location>
        <begin position="1412"/>
        <end position="1433"/>
    </location>
</feature>
<dbReference type="InterPro" id="IPR018097">
    <property type="entry name" value="EGF_Ca-bd_CS"/>
</dbReference>
<dbReference type="FunFam" id="2.120.10.30:FF:000002">
    <property type="entry name" value="low-density lipoprotein receptor isoform X1"/>
    <property type="match status" value="1"/>
</dbReference>
<dbReference type="PROSITE" id="PS01187">
    <property type="entry name" value="EGF_CA"/>
    <property type="match status" value="1"/>
</dbReference>
<dbReference type="CDD" id="cd00054">
    <property type="entry name" value="EGF_CA"/>
    <property type="match status" value="1"/>
</dbReference>
<feature type="disulfide bond" evidence="17">
    <location>
        <begin position="205"/>
        <end position="223"/>
    </location>
</feature>
<feature type="repeat" description="LDL-receptor class B" evidence="18">
    <location>
        <begin position="440"/>
        <end position="486"/>
    </location>
</feature>
<feature type="disulfide bond" evidence="17">
    <location>
        <begin position="156"/>
        <end position="174"/>
    </location>
</feature>
<reference evidence="22" key="1">
    <citation type="submission" date="2020-03" db="EMBL/GenBank/DDBJ databases">
        <authorList>
            <person name="Weist P."/>
        </authorList>
    </citation>
    <scope>NUCLEOTIDE SEQUENCE</scope>
</reference>
<evidence type="ECO:0000256" key="19">
    <source>
        <dbReference type="SAM" id="MobiDB-lite"/>
    </source>
</evidence>
<feature type="domain" description="EGF-like" evidence="21">
    <location>
        <begin position="355"/>
        <end position="390"/>
    </location>
</feature>
<evidence type="ECO:0000256" key="11">
    <source>
        <dbReference type="ARBA" id="ARBA00022989"/>
    </source>
</evidence>
<dbReference type="InterPro" id="IPR000033">
    <property type="entry name" value="LDLR_classB_rpt"/>
</dbReference>
<dbReference type="SMART" id="SM00179">
    <property type="entry name" value="EGF_CA"/>
    <property type="match status" value="2"/>
</dbReference>
<feature type="region of interest" description="Disordered" evidence="19">
    <location>
        <begin position="1048"/>
        <end position="1074"/>
    </location>
</feature>
<evidence type="ECO:0000256" key="17">
    <source>
        <dbReference type="PROSITE-ProRule" id="PRU00124"/>
    </source>
</evidence>
<feature type="region of interest" description="Disordered" evidence="19">
    <location>
        <begin position="1138"/>
        <end position="1169"/>
    </location>
</feature>
<dbReference type="PROSITE" id="PS50026">
    <property type="entry name" value="EGF_3"/>
    <property type="match status" value="2"/>
</dbReference>
<feature type="disulfide bond" evidence="17">
    <location>
        <begin position="149"/>
        <end position="161"/>
    </location>
</feature>
<dbReference type="InterPro" id="IPR002172">
    <property type="entry name" value="LDrepeatLR_classA_rpt"/>
</dbReference>
<evidence type="ECO:0000256" key="13">
    <source>
        <dbReference type="ARBA" id="ARBA00023157"/>
    </source>
</evidence>
<keyword evidence="12 20" id="KW-0472">Membrane</keyword>
<feature type="repeat" description="LDL-receptor class B" evidence="18">
    <location>
        <begin position="574"/>
        <end position="618"/>
    </location>
</feature>
<feature type="region of interest" description="Disordered" evidence="19">
    <location>
        <begin position="1309"/>
        <end position="1361"/>
    </location>
</feature>
<dbReference type="PROSITE" id="PS51120">
    <property type="entry name" value="LDLRB"/>
    <property type="match status" value="4"/>
</dbReference>
<dbReference type="InterPro" id="IPR024626">
    <property type="entry name" value="Kri1-like_C"/>
</dbReference>
<feature type="disulfide bond" evidence="17">
    <location>
        <begin position="244"/>
        <end position="262"/>
    </location>
</feature>
<dbReference type="FunFam" id="4.10.400.10:FF:000124">
    <property type="entry name" value="Low density lipoprotein receptor"/>
    <property type="match status" value="1"/>
</dbReference>
<keyword evidence="10" id="KW-0677">Repeat</keyword>
<keyword evidence="6" id="KW-0964">Secreted</keyword>
<dbReference type="GO" id="GO:0042562">
    <property type="term" value="F:hormone binding"/>
    <property type="evidence" value="ECO:0007669"/>
    <property type="project" value="TreeGrafter"/>
</dbReference>
<dbReference type="SMART" id="SM00192">
    <property type="entry name" value="LDLa"/>
    <property type="match status" value="7"/>
</dbReference>
<feature type="disulfide bond" evidence="17">
    <location>
        <begin position="90"/>
        <end position="105"/>
    </location>
</feature>
<evidence type="ECO:0000256" key="5">
    <source>
        <dbReference type="ARBA" id="ARBA00022475"/>
    </source>
</evidence>
<feature type="compositionally biased region" description="Basic and acidic residues" evidence="19">
    <location>
        <begin position="1328"/>
        <end position="1361"/>
    </location>
</feature>
<feature type="region of interest" description="Disordered" evidence="19">
    <location>
        <begin position="1468"/>
        <end position="1505"/>
    </location>
</feature>
<keyword evidence="9 20" id="KW-0812">Transmembrane</keyword>
<accession>A0A9N7UMZ6</accession>
<keyword evidence="7 16" id="KW-0245">EGF-like domain</keyword>
<dbReference type="SMART" id="SM00181">
    <property type="entry name" value="EGF"/>
    <property type="match status" value="3"/>
</dbReference>
<comment type="caution">
    <text evidence="16">Lacks conserved residue(s) required for the propagation of feature annotation.</text>
</comment>
<dbReference type="SUPFAM" id="SSF57184">
    <property type="entry name" value="Growth factor receptor domain"/>
    <property type="match status" value="1"/>
</dbReference>
<feature type="region of interest" description="Disordered" evidence="19">
    <location>
        <begin position="1616"/>
        <end position="1693"/>
    </location>
</feature>
<evidence type="ECO:0000256" key="16">
    <source>
        <dbReference type="PROSITE-ProRule" id="PRU00076"/>
    </source>
</evidence>
<feature type="disulfide bond" evidence="17">
    <location>
        <begin position="110"/>
        <end position="122"/>
    </location>
</feature>
<dbReference type="FunFam" id="4.10.400.10:FF:000030">
    <property type="entry name" value="Sortilin related receptor 1"/>
    <property type="match status" value="1"/>
</dbReference>
<proteinExistence type="inferred from homology"/>
<feature type="compositionally biased region" description="Basic residues" evidence="19">
    <location>
        <begin position="1478"/>
        <end position="1489"/>
    </location>
</feature>
<feature type="compositionally biased region" description="Acidic residues" evidence="19">
    <location>
        <begin position="1058"/>
        <end position="1074"/>
    </location>
</feature>
<keyword evidence="13 16" id="KW-1015">Disulfide bond</keyword>
<sequence length="1774" mass="201854">SRWSCEVLNPRVQLEERPRVPPDALTTCGTQQFQCGNGKCITVRWVCDASDDCGDGTDELPATCLDRTCRPTEFSCQDRLNQCIPRTWLCDGKADCENGADEQTCAPRQCTKTEFQCLSGQCVSASFKCDYEADCEDGSDEASCPATTCSPRAFQCNNTVCVPSLWACDGDSDCPDGSDEWPQNCGTKRPASPSPHQCTSLEFHCGSGECIHGSWKCDGAADCHDRSDEANCDRRTCRPDEFECGDGTCIHGSRQCNHQYDCRDRSDESGCVNATHCDGPTRFKCRSGECILMEKVCDRNRDCRDWSDEPLRECGLNECLFSNGGCSHICKDLRIGFECRCPAGFSLVDQKLCEDIDECADPDTCSQICINQIGGYKCDCEDGYQVDPASKACKAIGTIAYLFFTNRHEVRKMTLDKSEYTRVIPRLKNVVAMDMNIATKDIYWSDISQKKIYRTQMDVAEDSAHHSTVIGSDIDAPEGLAFDWVHGNLYWTDSIRSTISVVTADGSRRKTLFRRDLSKPRAIVVDPYSNFVYWTDWGTPAKIEKGGLNGGDRSALVTDNIEWPNGITLDLLSQRLYWVDSKLHTLSSIDVQGGGRHTLIIDELKLAHPLGLTVFEEKVFWTDVSNNAIFSANRLTGADIVPVAENLASPEDIILYHNLKQPAGRNWCQVSNGGCEFMCLAAPQVGRHPPKYTCVCPDNMMLARDMRTCVPAVPTPAAPVQPQIPATSPPRLPPAPPPTTPRPTTRATSKPQVPTTTPVPVVITSSAAQVAPRTTKPLVRTTVPHPRTTTPQPVKPKIPQTTTEAPATSPDVRPEFALAAPDTASPTRIVLYIVLPLAIVCLVAVGAVLLWRNYRLKNTNTIHFDNPVYQKTTEDQVHIWRSNSPDGYSYPKFFLPVSPSPLVSNLFHCSISSTLLSISVLMLAELNLSYVADDTFLFVECESFLESPDVTEKQRATEVKLSRARPLQVSVCNPICLLHRKPRGLPAPRVFLQLTWLLVVSSSCLSFTWVSLSSRDSNMSGKPELKINPRFAQNYDKYRQREELQRLKDRYGDRADDSDSESSESSSDDSEVELDPAVERDFYRTLSLLKKKDPKIYEKDATFYSEGASTTDEKPSTSQKAAKPMYLKDYERKVILEREGKYEDEDDSDDEEAAMRRERAASPSYIQEQKQLKESFRKFIQDSDEEEEAVEEDEGAQLLTRRIKSQEEKDKEEADYMDWMKGQGELDGPEEVKDMKYLRDYWNDPELDEKECFLRDYVLNKGYKEGDDEDRIPTYDELVQDDLSDSEEEGESFLQRQEDFEKNYNFRFEEPDATQIKTYPRTIATSVRSKDERRKRKRDEVKERKDKEKEQKQEQLKQLKNLKRNEIVEKLNKLKELTGNEQLAFSQVDLEGDFNPEQHDQLMQKFFGDEYYGGEEDEKPQFDDEDDEEHWNWDTWTGEGQEDVYEGEGEGCDASEPHCDDQDFIMDADFDPTQQPASKKKKKKERKKMKKEDLPQMGKKRKKSHFAEAITQNKPVFDPQEKSFEQYLDEYYKLDYEDIIDDLPCRFRYRQVLANDFGLSTEEILHANDMELNRWCSLKKTCMFRTDREEVSDLKNYKIKALNEKKRKEILSSVYAEKEEESAKTKGGKNRRARQNNAEKQSTSAENGDAGPAMDSTVQALGEDVKEQEEEEEFLIPKKQTEQEEEPQPAAVEAAEKVVEVKNRTEKPNWPKKKLKPSGGRLLSARRGLTIGGREFSRQRLKAYGLNPKRLYFKQLGRQRRKEREKMEKQKNKE</sequence>
<feature type="disulfide bond" evidence="17">
    <location>
        <begin position="237"/>
        <end position="249"/>
    </location>
</feature>
<dbReference type="PANTHER" id="PTHR22722">
    <property type="entry name" value="LOW-DENSITY LIPOPROTEIN RECEPTOR-RELATED PROTEIN 2-RELATED"/>
    <property type="match status" value="1"/>
</dbReference>
<dbReference type="Pfam" id="PF12936">
    <property type="entry name" value="Kri1_C"/>
    <property type="match status" value="1"/>
</dbReference>
<feature type="disulfide bond" evidence="17">
    <location>
        <begin position="28"/>
        <end position="40"/>
    </location>
</feature>
<feature type="compositionally biased region" description="Basic and acidic residues" evidence="19">
    <location>
        <begin position="1048"/>
        <end position="1057"/>
    </location>
</feature>
<dbReference type="GO" id="GO:0005509">
    <property type="term" value="F:calcium ion binding"/>
    <property type="evidence" value="ECO:0007669"/>
    <property type="project" value="InterPro"/>
</dbReference>
<feature type="disulfide bond" evidence="17">
    <location>
        <begin position="129"/>
        <end position="144"/>
    </location>
</feature>
<feature type="compositionally biased region" description="Acidic residues" evidence="19">
    <location>
        <begin position="1412"/>
        <end position="1429"/>
    </location>
</feature>
<keyword evidence="14" id="KW-0675">Receptor</keyword>
<feature type="compositionally biased region" description="Basic and acidic residues" evidence="19">
    <location>
        <begin position="1762"/>
        <end position="1774"/>
    </location>
</feature>
<evidence type="ECO:0000256" key="2">
    <source>
        <dbReference type="ARBA" id="ARBA00004613"/>
    </source>
</evidence>
<dbReference type="Pfam" id="PF05178">
    <property type="entry name" value="Kri1"/>
    <property type="match status" value="1"/>
</dbReference>
<feature type="region of interest" description="Disordered" evidence="19">
    <location>
        <begin position="779"/>
        <end position="809"/>
    </location>
</feature>
<evidence type="ECO:0000256" key="6">
    <source>
        <dbReference type="ARBA" id="ARBA00022525"/>
    </source>
</evidence>
<dbReference type="FunFam" id="2.10.25.10:FF:000009">
    <property type="entry name" value="Low-density lipoprotein receptor isoform 1"/>
    <property type="match status" value="1"/>
</dbReference>
<evidence type="ECO:0000256" key="7">
    <source>
        <dbReference type="ARBA" id="ARBA00022536"/>
    </source>
</evidence>
<evidence type="ECO:0000256" key="14">
    <source>
        <dbReference type="ARBA" id="ARBA00023170"/>
    </source>
</evidence>
<dbReference type="SMART" id="SM00135">
    <property type="entry name" value="LY"/>
    <property type="match status" value="5"/>
</dbReference>
<feature type="region of interest" description="Disordered" evidence="19">
    <location>
        <begin position="1105"/>
        <end position="1125"/>
    </location>
</feature>
<evidence type="ECO:0000256" key="9">
    <source>
        <dbReference type="ARBA" id="ARBA00022692"/>
    </source>
</evidence>
<feature type="repeat" description="LDL-receptor class B" evidence="18">
    <location>
        <begin position="487"/>
        <end position="529"/>
    </location>
</feature>
<feature type="disulfide bond" evidence="17">
    <location>
        <begin position="285"/>
        <end position="303"/>
    </location>
</feature>
<dbReference type="InterPro" id="IPR001881">
    <property type="entry name" value="EGF-like_Ca-bd_dom"/>
</dbReference>
<dbReference type="PROSITE" id="PS50068">
    <property type="entry name" value="LDLRA_2"/>
    <property type="match status" value="7"/>
</dbReference>
<feature type="disulfide bond" evidence="17">
    <location>
        <begin position="217"/>
        <end position="232"/>
    </location>
</feature>
<dbReference type="Gene3D" id="4.10.400.10">
    <property type="entry name" value="Low-density Lipoprotein Receptor"/>
    <property type="match status" value="7"/>
</dbReference>
<comment type="subcellular location">
    <subcellularLocation>
        <location evidence="1">Cell membrane</location>
        <topology evidence="1">Single-pass type I membrane protein</topology>
    </subcellularLocation>
    <subcellularLocation>
        <location evidence="2">Secreted</location>
    </subcellularLocation>
</comment>
<feature type="transmembrane region" description="Helical" evidence="20">
    <location>
        <begin position="990"/>
        <end position="1012"/>
    </location>
</feature>
<feature type="compositionally biased region" description="Pro residues" evidence="19">
    <location>
        <begin position="727"/>
        <end position="741"/>
    </location>
</feature>
<organism evidence="22 23">
    <name type="scientific">Pleuronectes platessa</name>
    <name type="common">European plaice</name>
    <dbReference type="NCBI Taxonomy" id="8262"/>
    <lineage>
        <taxon>Eukaryota</taxon>
        <taxon>Metazoa</taxon>
        <taxon>Chordata</taxon>
        <taxon>Craniata</taxon>
        <taxon>Vertebrata</taxon>
        <taxon>Euteleostomi</taxon>
        <taxon>Actinopterygii</taxon>
        <taxon>Neopterygii</taxon>
        <taxon>Teleostei</taxon>
        <taxon>Neoteleostei</taxon>
        <taxon>Acanthomorphata</taxon>
        <taxon>Carangaria</taxon>
        <taxon>Pleuronectiformes</taxon>
        <taxon>Pleuronectoidei</taxon>
        <taxon>Pleuronectidae</taxon>
        <taxon>Pleuronectes</taxon>
    </lineage>
</organism>
<dbReference type="InterPro" id="IPR009030">
    <property type="entry name" value="Growth_fac_rcpt_cys_sf"/>
</dbReference>
<dbReference type="InterPro" id="IPR011042">
    <property type="entry name" value="6-blade_b-propeller_TolB-like"/>
</dbReference>
<evidence type="ECO:0000256" key="3">
    <source>
        <dbReference type="ARBA" id="ARBA00009939"/>
    </source>
</evidence>